<dbReference type="GO" id="GO:0005634">
    <property type="term" value="C:nucleus"/>
    <property type="evidence" value="ECO:0007669"/>
    <property type="project" value="UniProtKB-SubCell"/>
</dbReference>
<keyword evidence="3" id="KW-0805">Transcription regulation</keyword>
<dbReference type="EMBL" id="MNCJ02000319">
    <property type="protein sequence ID" value="KAF5811450.1"/>
    <property type="molecule type" value="Genomic_DNA"/>
</dbReference>
<dbReference type="GO" id="GO:0003700">
    <property type="term" value="F:DNA-binding transcription factor activity"/>
    <property type="evidence" value="ECO:0007669"/>
    <property type="project" value="InterPro"/>
</dbReference>
<organism evidence="10 11">
    <name type="scientific">Helianthus annuus</name>
    <name type="common">Common sunflower</name>
    <dbReference type="NCBI Taxonomy" id="4232"/>
    <lineage>
        <taxon>Eukaryota</taxon>
        <taxon>Viridiplantae</taxon>
        <taxon>Streptophyta</taxon>
        <taxon>Embryophyta</taxon>
        <taxon>Tracheophyta</taxon>
        <taxon>Spermatophyta</taxon>
        <taxon>Magnoliopsida</taxon>
        <taxon>eudicotyledons</taxon>
        <taxon>Gunneridae</taxon>
        <taxon>Pentapetalae</taxon>
        <taxon>asterids</taxon>
        <taxon>campanulids</taxon>
        <taxon>Asterales</taxon>
        <taxon>Asteraceae</taxon>
        <taxon>Asteroideae</taxon>
        <taxon>Heliantheae alliance</taxon>
        <taxon>Heliantheae</taxon>
        <taxon>Helianthus</taxon>
    </lineage>
</organism>
<dbReference type="Pfam" id="PF00847">
    <property type="entry name" value="AP2"/>
    <property type="match status" value="1"/>
</dbReference>
<dbReference type="SUPFAM" id="SSF54171">
    <property type="entry name" value="DNA-binding domain"/>
    <property type="match status" value="1"/>
</dbReference>
<dbReference type="FunFam" id="3.30.730.10:FF:000001">
    <property type="entry name" value="Ethylene-responsive transcription factor 2"/>
    <property type="match status" value="1"/>
</dbReference>
<evidence type="ECO:0000256" key="5">
    <source>
        <dbReference type="ARBA" id="ARBA00023163"/>
    </source>
</evidence>
<name>A0A251V2M5_HELAN</name>
<evidence type="ECO:0000256" key="1">
    <source>
        <dbReference type="ARBA" id="ARBA00004123"/>
    </source>
</evidence>
<feature type="compositionally biased region" description="Low complexity" evidence="7">
    <location>
        <begin position="245"/>
        <end position="264"/>
    </location>
</feature>
<dbReference type="EMBL" id="CM007893">
    <property type="protein sequence ID" value="OTG29212.1"/>
    <property type="molecule type" value="Genomic_DNA"/>
</dbReference>
<dbReference type="PRINTS" id="PR00367">
    <property type="entry name" value="ETHRSPELEMNT"/>
</dbReference>
<dbReference type="InterPro" id="IPR016177">
    <property type="entry name" value="DNA-bd_dom_sf"/>
</dbReference>
<dbReference type="GO" id="GO:0006952">
    <property type="term" value="P:defense response"/>
    <property type="evidence" value="ECO:0007669"/>
    <property type="project" value="UniProtKB-KW"/>
</dbReference>
<keyword evidence="2" id="KW-0611">Plant defense</keyword>
<reference evidence="9" key="3">
    <citation type="submission" date="2020-06" db="EMBL/GenBank/DDBJ databases">
        <title>Helianthus annuus Genome sequencing and assembly Release 2.</title>
        <authorList>
            <person name="Gouzy J."/>
            <person name="Langlade N."/>
            <person name="Munos S."/>
        </authorList>
    </citation>
    <scope>NUCLEOTIDE SEQUENCE</scope>
    <source>
        <tissue evidence="9">Leaves</tissue>
    </source>
</reference>
<dbReference type="PANTHER" id="PTHR31190:SF250">
    <property type="entry name" value="TRANSCRIPTION FACTOR AP2-EREBP FAMILY"/>
    <property type="match status" value="1"/>
</dbReference>
<evidence type="ECO:0000256" key="3">
    <source>
        <dbReference type="ARBA" id="ARBA00023015"/>
    </source>
</evidence>
<reference evidence="9 11" key="1">
    <citation type="journal article" date="2017" name="Nature">
        <title>The sunflower genome provides insights into oil metabolism, flowering and Asterid evolution.</title>
        <authorList>
            <person name="Badouin H."/>
            <person name="Gouzy J."/>
            <person name="Grassa C.J."/>
            <person name="Murat F."/>
            <person name="Staton S.E."/>
            <person name="Cottret L."/>
            <person name="Lelandais-Briere C."/>
            <person name="Owens G.L."/>
            <person name="Carrere S."/>
            <person name="Mayjonade B."/>
            <person name="Legrand L."/>
            <person name="Gill N."/>
            <person name="Kane N.C."/>
            <person name="Bowers J.E."/>
            <person name="Hubner S."/>
            <person name="Bellec A."/>
            <person name="Berard A."/>
            <person name="Berges H."/>
            <person name="Blanchet N."/>
            <person name="Boniface M.C."/>
            <person name="Brunel D."/>
            <person name="Catrice O."/>
            <person name="Chaidir N."/>
            <person name="Claudel C."/>
            <person name="Donnadieu C."/>
            <person name="Faraut T."/>
            <person name="Fievet G."/>
            <person name="Helmstetter N."/>
            <person name="King M."/>
            <person name="Knapp S.J."/>
            <person name="Lai Z."/>
            <person name="Le Paslier M.C."/>
            <person name="Lippi Y."/>
            <person name="Lorenzon L."/>
            <person name="Mandel J.R."/>
            <person name="Marage G."/>
            <person name="Marchand G."/>
            <person name="Marquand E."/>
            <person name="Bret-Mestries E."/>
            <person name="Morien E."/>
            <person name="Nambeesan S."/>
            <person name="Nguyen T."/>
            <person name="Pegot-Espagnet P."/>
            <person name="Pouilly N."/>
            <person name="Raftis F."/>
            <person name="Sallet E."/>
            <person name="Schiex T."/>
            <person name="Thomas J."/>
            <person name="Vandecasteele C."/>
            <person name="Vares D."/>
            <person name="Vear F."/>
            <person name="Vautrin S."/>
            <person name="Crespi M."/>
            <person name="Mangin B."/>
            <person name="Burke J.M."/>
            <person name="Salse J."/>
            <person name="Munos S."/>
            <person name="Vincourt P."/>
            <person name="Rieseberg L.H."/>
            <person name="Langlade N.B."/>
        </authorList>
    </citation>
    <scope>NUCLEOTIDE SEQUENCE [LARGE SCALE GENOMIC DNA]</scope>
    <source>
        <strain evidence="11">cv. SF193</strain>
        <tissue evidence="9">Leaves</tissue>
    </source>
</reference>
<feature type="domain" description="AP2/ERF" evidence="8">
    <location>
        <begin position="166"/>
        <end position="224"/>
    </location>
</feature>
<gene>
    <name evidence="10" type="ORF">HannXRQ_Chr04g0119741</name>
    <name evidence="9" type="ORF">HanXRQr2_Chr04g0181481</name>
</gene>
<dbReference type="InterPro" id="IPR036955">
    <property type="entry name" value="AP2/ERF_dom_sf"/>
</dbReference>
<dbReference type="GO" id="GO:0003677">
    <property type="term" value="F:DNA binding"/>
    <property type="evidence" value="ECO:0007669"/>
    <property type="project" value="UniProtKB-KW"/>
</dbReference>
<comment type="subcellular location">
    <subcellularLocation>
        <location evidence="1">Nucleus</location>
    </subcellularLocation>
</comment>
<protein>
    <submittedName>
        <fullName evidence="10">Putative DNA-binding domain-containing protein</fullName>
    </submittedName>
    <submittedName>
        <fullName evidence="9">Transcription factor AP2-EREBP family</fullName>
    </submittedName>
</protein>
<dbReference type="PANTHER" id="PTHR31190">
    <property type="entry name" value="DNA-BINDING DOMAIN"/>
    <property type="match status" value="1"/>
</dbReference>
<dbReference type="Gene3D" id="3.30.730.10">
    <property type="entry name" value="AP2/ERF domain"/>
    <property type="match status" value="1"/>
</dbReference>
<evidence type="ECO:0000256" key="6">
    <source>
        <dbReference type="ARBA" id="ARBA00023242"/>
    </source>
</evidence>
<evidence type="ECO:0000256" key="4">
    <source>
        <dbReference type="ARBA" id="ARBA00023125"/>
    </source>
</evidence>
<sequence length="264" mass="30140">MHHITHPPCKIYEGKITMNEQVDYDVSLLESIDNYLLNDCSENLYDDHKPVGFPVIGSNDLKYPDMLSEFESNFGFLQGDISDDIFPFPWSSNTNDAPQIYPEYSVDIPVIENDVSTTCLPSMEAMTSMPLNLDFSTGNCSVAYGVQEYNSGELKKTEDHSVPKRKYRGVRKRQWGKFTAEMRNPEKKGERLWLGTYDTPVEAAMAYDRAAFKHRGSHAMLNFPHLIESHYEILQKYIKKKRSRSASTSSSSPDSSKYCSQGKR</sequence>
<dbReference type="CDD" id="cd00018">
    <property type="entry name" value="AP2"/>
    <property type="match status" value="1"/>
</dbReference>
<dbReference type="Proteomes" id="UP000215914">
    <property type="component" value="Chromosome 4"/>
</dbReference>
<keyword evidence="5" id="KW-0804">Transcription</keyword>
<proteinExistence type="predicted"/>
<reference evidence="10" key="2">
    <citation type="submission" date="2017-02" db="EMBL/GenBank/DDBJ databases">
        <title>Sunflower complete genome.</title>
        <authorList>
            <person name="Langlade N."/>
            <person name="Munos S."/>
        </authorList>
    </citation>
    <scope>NUCLEOTIDE SEQUENCE [LARGE SCALE GENOMIC DNA]</scope>
    <source>
        <tissue evidence="10">Leaves</tissue>
    </source>
</reference>
<dbReference type="InParanoid" id="A0A251V2M5"/>
<evidence type="ECO:0000256" key="2">
    <source>
        <dbReference type="ARBA" id="ARBA00022821"/>
    </source>
</evidence>
<evidence type="ECO:0000313" key="9">
    <source>
        <dbReference type="EMBL" id="KAF5811450.1"/>
    </source>
</evidence>
<dbReference type="PROSITE" id="PS51032">
    <property type="entry name" value="AP2_ERF"/>
    <property type="match status" value="1"/>
</dbReference>
<keyword evidence="4 10" id="KW-0238">DNA-binding</keyword>
<accession>A0A251V2M5</accession>
<dbReference type="SMART" id="SM00380">
    <property type="entry name" value="AP2"/>
    <property type="match status" value="1"/>
</dbReference>
<dbReference type="Gramene" id="mRNA:HanXRQr2_Chr04g0181481">
    <property type="protein sequence ID" value="CDS:HanXRQr2_Chr04g0181481.1"/>
    <property type="gene ID" value="HanXRQr2_Chr04g0181481"/>
</dbReference>
<dbReference type="AlphaFoldDB" id="A0A251V2M5"/>
<keyword evidence="11" id="KW-1185">Reference proteome</keyword>
<evidence type="ECO:0000259" key="8">
    <source>
        <dbReference type="PROSITE" id="PS51032"/>
    </source>
</evidence>
<evidence type="ECO:0000256" key="7">
    <source>
        <dbReference type="SAM" id="MobiDB-lite"/>
    </source>
</evidence>
<feature type="region of interest" description="Disordered" evidence="7">
    <location>
        <begin position="242"/>
        <end position="264"/>
    </location>
</feature>
<dbReference type="InterPro" id="IPR044808">
    <property type="entry name" value="ERF_plant"/>
</dbReference>
<dbReference type="GO" id="GO:0009873">
    <property type="term" value="P:ethylene-activated signaling pathway"/>
    <property type="evidence" value="ECO:0007669"/>
    <property type="project" value="InterPro"/>
</dbReference>
<evidence type="ECO:0000313" key="10">
    <source>
        <dbReference type="EMBL" id="OTG29212.1"/>
    </source>
</evidence>
<keyword evidence="6" id="KW-0539">Nucleus</keyword>
<dbReference type="InterPro" id="IPR001471">
    <property type="entry name" value="AP2/ERF_dom"/>
</dbReference>
<evidence type="ECO:0000313" key="11">
    <source>
        <dbReference type="Proteomes" id="UP000215914"/>
    </source>
</evidence>